<evidence type="ECO:0000256" key="13">
    <source>
        <dbReference type="PROSITE-ProRule" id="PRU00196"/>
    </source>
</evidence>
<dbReference type="InterPro" id="IPR001190">
    <property type="entry name" value="SRCR"/>
</dbReference>
<evidence type="ECO:0000256" key="7">
    <source>
        <dbReference type="ARBA" id="ARBA00022989"/>
    </source>
</evidence>
<evidence type="ECO:0000259" key="17">
    <source>
        <dbReference type="PROSITE" id="PS50287"/>
    </source>
</evidence>
<keyword evidence="7 15" id="KW-1133">Transmembrane helix</keyword>
<evidence type="ECO:0000256" key="3">
    <source>
        <dbReference type="ARBA" id="ARBA00022692"/>
    </source>
</evidence>
<keyword evidence="4" id="KW-0677">Repeat</keyword>
<dbReference type="OrthoDB" id="412155at2759"/>
<comment type="caution">
    <text evidence="13">Lacks conserved residue(s) required for the propagation of feature annotation.</text>
</comment>
<evidence type="ECO:0000256" key="15">
    <source>
        <dbReference type="SAM" id="Phobius"/>
    </source>
</evidence>
<dbReference type="InterPro" id="IPR002172">
    <property type="entry name" value="LDrepeatLR_classA_rpt"/>
</dbReference>
<evidence type="ECO:0000256" key="4">
    <source>
        <dbReference type="ARBA" id="ARBA00022737"/>
    </source>
</evidence>
<evidence type="ECO:0000256" key="6">
    <source>
        <dbReference type="ARBA" id="ARBA00022825"/>
    </source>
</evidence>
<keyword evidence="9 13" id="KW-1015">Disulfide bond</keyword>
<dbReference type="InterPro" id="IPR023415">
    <property type="entry name" value="LDLR_class-A_CS"/>
</dbReference>
<evidence type="ECO:0000256" key="11">
    <source>
        <dbReference type="ARBA" id="ARBA00023180"/>
    </source>
</evidence>
<keyword evidence="5" id="KW-0378">Hydrolase</keyword>
<dbReference type="InterPro" id="IPR051221">
    <property type="entry name" value="LDLR-related"/>
</dbReference>
<keyword evidence="8 15" id="KW-0472">Membrane</keyword>
<feature type="region of interest" description="Disordered" evidence="14">
    <location>
        <begin position="458"/>
        <end position="478"/>
    </location>
</feature>
<dbReference type="InterPro" id="IPR000998">
    <property type="entry name" value="MAM_dom"/>
</dbReference>
<dbReference type="AlphaFoldDB" id="A0A1S3HXR5"/>
<proteinExistence type="predicted"/>
<dbReference type="CDD" id="cd00112">
    <property type="entry name" value="LDLa"/>
    <property type="match status" value="1"/>
</dbReference>
<organism evidence="18 19">
    <name type="scientific">Lingula anatina</name>
    <name type="common">Brachiopod</name>
    <name type="synonym">Lingula unguis</name>
    <dbReference type="NCBI Taxonomy" id="7574"/>
    <lineage>
        <taxon>Eukaryota</taxon>
        <taxon>Metazoa</taxon>
        <taxon>Spiralia</taxon>
        <taxon>Lophotrochozoa</taxon>
        <taxon>Brachiopoda</taxon>
        <taxon>Linguliformea</taxon>
        <taxon>Lingulata</taxon>
        <taxon>Lingulida</taxon>
        <taxon>Linguloidea</taxon>
        <taxon>Lingulidae</taxon>
        <taxon>Lingula</taxon>
    </lineage>
</organism>
<dbReference type="InterPro" id="IPR036772">
    <property type="entry name" value="SRCR-like_dom_sf"/>
</dbReference>
<dbReference type="GO" id="GO:0043235">
    <property type="term" value="C:receptor complex"/>
    <property type="evidence" value="ECO:0007669"/>
    <property type="project" value="TreeGrafter"/>
</dbReference>
<dbReference type="PANTHER" id="PTHR22722:SF15">
    <property type="entry name" value="LOW-DENSITY LIPOPROTEIN RECEPTOR-RELATED"/>
    <property type="match status" value="1"/>
</dbReference>
<dbReference type="Gene3D" id="2.60.120.260">
    <property type="entry name" value="Galactose-binding domain-like"/>
    <property type="match status" value="1"/>
</dbReference>
<feature type="compositionally biased region" description="Pro residues" evidence="14">
    <location>
        <begin position="563"/>
        <end position="575"/>
    </location>
</feature>
<dbReference type="SUPFAM" id="SSF49899">
    <property type="entry name" value="Concanavalin A-like lectins/glucanases"/>
    <property type="match status" value="1"/>
</dbReference>
<dbReference type="SUPFAM" id="SSF57424">
    <property type="entry name" value="LDL receptor-like module"/>
    <property type="match status" value="1"/>
</dbReference>
<evidence type="ECO:0000256" key="1">
    <source>
        <dbReference type="ARBA" id="ARBA00004167"/>
    </source>
</evidence>
<feature type="disulfide bond" evidence="12">
    <location>
        <begin position="85"/>
        <end position="103"/>
    </location>
</feature>
<keyword evidence="2" id="KW-0645">Protease</keyword>
<evidence type="ECO:0000256" key="8">
    <source>
        <dbReference type="ARBA" id="ARBA00023136"/>
    </source>
</evidence>
<dbReference type="InterPro" id="IPR036055">
    <property type="entry name" value="LDL_receptor-like_sf"/>
</dbReference>
<keyword evidence="3 15" id="KW-0812">Transmembrane</keyword>
<evidence type="ECO:0000259" key="16">
    <source>
        <dbReference type="PROSITE" id="PS50060"/>
    </source>
</evidence>
<dbReference type="Pfam" id="PF00057">
    <property type="entry name" value="Ldl_recept_a"/>
    <property type="match status" value="1"/>
</dbReference>
<dbReference type="PROSITE" id="PS50287">
    <property type="entry name" value="SRCR_2"/>
    <property type="match status" value="1"/>
</dbReference>
<dbReference type="GO" id="GO:0042562">
    <property type="term" value="F:hormone binding"/>
    <property type="evidence" value="ECO:0007669"/>
    <property type="project" value="TreeGrafter"/>
</dbReference>
<keyword evidence="11" id="KW-0325">Glycoprotein</keyword>
<dbReference type="GO" id="GO:0008236">
    <property type="term" value="F:serine-type peptidase activity"/>
    <property type="evidence" value="ECO:0007669"/>
    <property type="project" value="UniProtKB-KW"/>
</dbReference>
<accession>A0A1S3HXR5</accession>
<dbReference type="KEGG" id="lak:106159141"/>
<feature type="domain" description="SRCR" evidence="17">
    <location>
        <begin position="1"/>
        <end position="71"/>
    </location>
</feature>
<evidence type="ECO:0000313" key="18">
    <source>
        <dbReference type="Proteomes" id="UP000085678"/>
    </source>
</evidence>
<keyword evidence="10" id="KW-0675">Receptor</keyword>
<evidence type="ECO:0000256" key="9">
    <source>
        <dbReference type="ARBA" id="ARBA00023157"/>
    </source>
</evidence>
<evidence type="ECO:0000256" key="10">
    <source>
        <dbReference type="ARBA" id="ARBA00023170"/>
    </source>
</evidence>
<feature type="compositionally biased region" description="Basic and acidic residues" evidence="14">
    <location>
        <begin position="535"/>
        <end position="550"/>
    </location>
</feature>
<dbReference type="SMART" id="SM00137">
    <property type="entry name" value="MAM"/>
    <property type="match status" value="1"/>
</dbReference>
<dbReference type="PANTHER" id="PTHR22722">
    <property type="entry name" value="LOW-DENSITY LIPOPROTEIN RECEPTOR-RELATED PROTEIN 2-RELATED"/>
    <property type="match status" value="1"/>
</dbReference>
<sequence length="603" mass="64985">MGNIATVACRELGYKSGTAQRSTVTAPLLPLLPFTFECTAVSRRLRDCTRQSATPSCQTAGEQEVINVQCEGYQRQCQSHDEFTCDNENCIPQSGVCDFRDTCGDVSDEKNCTHFPARCDFNESSACMAQWIVGTGWTSARGDSSGSGGPTSDHNGRNDTNYLLMAITSTGQKTVTFPHTIIPDQHCKFRFYYWASRHSSVMSVSTPYGRLMYPLWSSYGRYTVDMAGTWQYYEVPISVGNSPLPSAKISLTANPDGHTVVAIDDVTLTPSCRVVTSVTTATSSIHTTKNTARVTLSSTLPSRSTVRSSTTTRPLVTKTSSRITHSFTTEEGPLTSTSTTEGRAKSTAKLGTVGLTTKMKQPTTTTPKGTTDIPNLKTETMEISSSNINIVTEKTTPKAVHGQITTSSGNIKSTNSGQNSVDGGLMAGIVVAVLLLGIIVGGLVIFFVFRARNQKPAQSGSEPAVAYYPEPHYQSPSDYADVENTYATLDSIHGEPDDDDGYCSPSSHYMTLNNATSRTPDGGSDDYDDDAPYAKLKEKTSGNARVREGTNLKTENPSYGMAPLPPAPPPPPPQATPYNRQSSFRNPLYGSQLTAATMTAIDM</sequence>
<dbReference type="InParanoid" id="A0A1S3HXR5"/>
<keyword evidence="6" id="KW-0720">Serine protease</keyword>
<gene>
    <name evidence="19" type="primary">LOC106159141</name>
</gene>
<dbReference type="InterPro" id="IPR013320">
    <property type="entry name" value="ConA-like_dom_sf"/>
</dbReference>
<feature type="disulfide bond" evidence="12">
    <location>
        <begin position="97"/>
        <end position="112"/>
    </location>
</feature>
<evidence type="ECO:0000256" key="2">
    <source>
        <dbReference type="ARBA" id="ARBA00022670"/>
    </source>
</evidence>
<dbReference type="PROSITE" id="PS50068">
    <property type="entry name" value="LDLRA_2"/>
    <property type="match status" value="1"/>
</dbReference>
<reference evidence="19" key="1">
    <citation type="submission" date="2025-08" db="UniProtKB">
        <authorList>
            <consortium name="RefSeq"/>
        </authorList>
    </citation>
    <scope>IDENTIFICATION</scope>
    <source>
        <tissue evidence="19">Gonads</tissue>
    </source>
</reference>
<feature type="disulfide bond" evidence="13">
    <location>
        <begin position="9"/>
        <end position="70"/>
    </location>
</feature>
<dbReference type="GeneID" id="106159141"/>
<dbReference type="PROSITE" id="PS50060">
    <property type="entry name" value="MAM_2"/>
    <property type="match status" value="1"/>
</dbReference>
<comment type="subcellular location">
    <subcellularLocation>
        <location evidence="1">Membrane</location>
        <topology evidence="1">Single-pass membrane protein</topology>
    </subcellularLocation>
</comment>
<feature type="domain" description="MAM" evidence="16">
    <location>
        <begin position="117"/>
        <end position="274"/>
    </location>
</feature>
<evidence type="ECO:0000256" key="14">
    <source>
        <dbReference type="SAM" id="MobiDB-lite"/>
    </source>
</evidence>
<dbReference type="GO" id="GO:0016324">
    <property type="term" value="C:apical plasma membrane"/>
    <property type="evidence" value="ECO:0007669"/>
    <property type="project" value="TreeGrafter"/>
</dbReference>
<evidence type="ECO:0000256" key="12">
    <source>
        <dbReference type="PROSITE-ProRule" id="PRU00124"/>
    </source>
</evidence>
<dbReference type="Proteomes" id="UP000085678">
    <property type="component" value="Unplaced"/>
</dbReference>
<feature type="compositionally biased region" description="Polar residues" evidence="14">
    <location>
        <begin position="578"/>
        <end position="589"/>
    </location>
</feature>
<evidence type="ECO:0000256" key="5">
    <source>
        <dbReference type="ARBA" id="ARBA00022801"/>
    </source>
</evidence>
<keyword evidence="18" id="KW-1185">Reference proteome</keyword>
<feature type="transmembrane region" description="Helical" evidence="15">
    <location>
        <begin position="425"/>
        <end position="449"/>
    </location>
</feature>
<dbReference type="Gene3D" id="4.10.400.10">
    <property type="entry name" value="Low-density Lipoprotein Receptor"/>
    <property type="match status" value="1"/>
</dbReference>
<dbReference type="RefSeq" id="XP_013390803.1">
    <property type="nucleotide sequence ID" value="XM_013535349.1"/>
</dbReference>
<protein>
    <submittedName>
        <fullName evidence="19">Mucin-5AC</fullName>
    </submittedName>
</protein>
<feature type="disulfide bond" evidence="13">
    <location>
        <begin position="38"/>
        <end position="48"/>
    </location>
</feature>
<evidence type="ECO:0000313" key="19">
    <source>
        <dbReference type="RefSeq" id="XP_013390803.1"/>
    </source>
</evidence>
<feature type="region of interest" description="Disordered" evidence="14">
    <location>
        <begin position="513"/>
        <end position="589"/>
    </location>
</feature>
<dbReference type="Gene3D" id="3.10.250.10">
    <property type="entry name" value="SRCR-like domain"/>
    <property type="match status" value="1"/>
</dbReference>
<dbReference type="GO" id="GO:0006898">
    <property type="term" value="P:receptor-mediated endocytosis"/>
    <property type="evidence" value="ECO:0007669"/>
    <property type="project" value="TreeGrafter"/>
</dbReference>
<dbReference type="GO" id="GO:0006508">
    <property type="term" value="P:proteolysis"/>
    <property type="evidence" value="ECO:0007669"/>
    <property type="project" value="UniProtKB-KW"/>
</dbReference>
<name>A0A1S3HXR5_LINAN</name>
<dbReference type="SMART" id="SM00192">
    <property type="entry name" value="LDLa"/>
    <property type="match status" value="1"/>
</dbReference>
<dbReference type="PROSITE" id="PS01209">
    <property type="entry name" value="LDLRA_1"/>
    <property type="match status" value="1"/>
</dbReference>
<dbReference type="STRING" id="7574.A0A1S3HXR5"/>